<organism evidence="2 3">
    <name type="scientific">Pseudorhizobium endolithicum</name>
    <dbReference type="NCBI Taxonomy" id="1191678"/>
    <lineage>
        <taxon>Bacteria</taxon>
        <taxon>Pseudomonadati</taxon>
        <taxon>Pseudomonadota</taxon>
        <taxon>Alphaproteobacteria</taxon>
        <taxon>Hyphomicrobiales</taxon>
        <taxon>Rhizobiaceae</taxon>
        <taxon>Rhizobium/Agrobacterium group</taxon>
        <taxon>Pseudorhizobium</taxon>
    </lineage>
</organism>
<gene>
    <name evidence="2" type="ORF">REJC140_01725</name>
</gene>
<keyword evidence="3" id="KW-1185">Reference proteome</keyword>
<dbReference type="EMBL" id="CABFWF030000015">
    <property type="protein sequence ID" value="CAD7051430.1"/>
    <property type="molecule type" value="Genomic_DNA"/>
</dbReference>
<evidence type="ECO:0000313" key="3">
    <source>
        <dbReference type="Proteomes" id="UP000606921"/>
    </source>
</evidence>
<proteinExistence type="predicted"/>
<accession>A0ABN7JW64</accession>
<feature type="region of interest" description="Disordered" evidence="1">
    <location>
        <begin position="1"/>
        <end position="36"/>
    </location>
</feature>
<comment type="caution">
    <text evidence="2">The sequence shown here is derived from an EMBL/GenBank/DDBJ whole genome shotgun (WGS) entry which is preliminary data.</text>
</comment>
<dbReference type="RefSeq" id="WP_142522068.1">
    <property type="nucleotide sequence ID" value="NZ_CABFWF030000015.1"/>
</dbReference>
<evidence type="ECO:0000313" key="2">
    <source>
        <dbReference type="EMBL" id="CAD7051430.1"/>
    </source>
</evidence>
<feature type="compositionally biased region" description="Polar residues" evidence="1">
    <location>
        <begin position="1"/>
        <end position="22"/>
    </location>
</feature>
<reference evidence="2 3" key="1">
    <citation type="submission" date="2020-11" db="EMBL/GenBank/DDBJ databases">
        <authorList>
            <person name="Lassalle F."/>
        </authorList>
    </citation>
    <scope>NUCLEOTIDE SEQUENCE [LARGE SCALE GENOMIC DNA]</scope>
    <source>
        <strain evidence="2 3">JC140</strain>
    </source>
</reference>
<name>A0ABN7JW64_9HYPH</name>
<evidence type="ECO:0000256" key="1">
    <source>
        <dbReference type="SAM" id="MobiDB-lite"/>
    </source>
</evidence>
<protein>
    <submittedName>
        <fullName evidence="2">Uncharacterized protein</fullName>
    </submittedName>
</protein>
<sequence length="73" mass="7873">MIQDQKTTQGANDRSRNDTIAQSGPGIPDDGGQPVDVDEAAVERARTRLAGDARADLKREVEEQIDKPQRGSA</sequence>
<feature type="region of interest" description="Disordered" evidence="1">
    <location>
        <begin position="48"/>
        <end position="73"/>
    </location>
</feature>
<dbReference type="Proteomes" id="UP000606921">
    <property type="component" value="Unassembled WGS sequence"/>
</dbReference>